<protein>
    <submittedName>
        <fullName evidence="1">Uncharacterized protein</fullName>
    </submittedName>
</protein>
<dbReference type="AlphaFoldDB" id="A0A511MZ82"/>
<name>A0A511MZ82_DEIC1</name>
<dbReference type="RefSeq" id="WP_146882912.1">
    <property type="nucleotide sequence ID" value="NZ_BJXB01000003.1"/>
</dbReference>
<keyword evidence="2" id="KW-1185">Reference proteome</keyword>
<proteinExistence type="predicted"/>
<organism evidence="1 2">
    <name type="scientific">Deinococcus cellulosilyticus (strain DSM 18568 / NBRC 106333 / KACC 11606 / 5516J-15)</name>
    <dbReference type="NCBI Taxonomy" id="1223518"/>
    <lineage>
        <taxon>Bacteria</taxon>
        <taxon>Thermotogati</taxon>
        <taxon>Deinococcota</taxon>
        <taxon>Deinococci</taxon>
        <taxon>Deinococcales</taxon>
        <taxon>Deinococcaceae</taxon>
        <taxon>Deinococcus</taxon>
    </lineage>
</organism>
<comment type="caution">
    <text evidence="1">The sequence shown here is derived from an EMBL/GenBank/DDBJ whole genome shotgun (WGS) entry which is preliminary data.</text>
</comment>
<dbReference type="EMBL" id="BJXB01000003">
    <property type="protein sequence ID" value="GEM45457.1"/>
    <property type="molecule type" value="Genomic_DNA"/>
</dbReference>
<accession>A0A511MZ82</accession>
<evidence type="ECO:0000313" key="2">
    <source>
        <dbReference type="Proteomes" id="UP000321306"/>
    </source>
</evidence>
<sequence length="80" mass="8954">MPLMNLSPLINSDLQGAEQALAFAEMHPDLHSKAAFLERAQLRLQAAEKESLRLGLIEFQPRIAELKARLKVSRHLPRAG</sequence>
<evidence type="ECO:0000313" key="1">
    <source>
        <dbReference type="EMBL" id="GEM45457.1"/>
    </source>
</evidence>
<gene>
    <name evidence="1" type="ORF">DC3_10920</name>
</gene>
<reference evidence="1 2" key="1">
    <citation type="submission" date="2019-07" db="EMBL/GenBank/DDBJ databases">
        <title>Whole genome shotgun sequence of Deinococcus cellulosilyticus NBRC 106333.</title>
        <authorList>
            <person name="Hosoyama A."/>
            <person name="Uohara A."/>
            <person name="Ohji S."/>
            <person name="Ichikawa N."/>
        </authorList>
    </citation>
    <scope>NUCLEOTIDE SEQUENCE [LARGE SCALE GENOMIC DNA]</scope>
    <source>
        <strain evidence="1 2">NBRC 106333</strain>
    </source>
</reference>
<dbReference type="Proteomes" id="UP000321306">
    <property type="component" value="Unassembled WGS sequence"/>
</dbReference>